<comment type="caution">
    <text evidence="1">The sequence shown here is derived from an EMBL/GenBank/DDBJ whole genome shotgun (WGS) entry which is preliminary data.</text>
</comment>
<dbReference type="Proteomes" id="UP001148786">
    <property type="component" value="Unassembled WGS sequence"/>
</dbReference>
<dbReference type="InterPro" id="IPR032710">
    <property type="entry name" value="NTF2-like_dom_sf"/>
</dbReference>
<proteinExistence type="predicted"/>
<name>A0A9W8MU44_9AGAR</name>
<sequence>MVRLSPNVDPSSRADRRLLAVAFTVTSTFAAKCSTTTPATDRLQLWALKGFANSLFVEKDVQKAYDDWIPGTYINHNPDVLSGRENALAFLEPIFSNPELKSTIASISVGQGIGFIHHRLTIPGQADWAVMDRFGFNGTCIVEHWDVIQPITGNETNPIAYF</sequence>
<dbReference type="Gene3D" id="3.10.450.50">
    <property type="match status" value="1"/>
</dbReference>
<evidence type="ECO:0008006" key="3">
    <source>
        <dbReference type="Google" id="ProtNLM"/>
    </source>
</evidence>
<protein>
    <recommendedName>
        <fullName evidence="3">SnoaL-like domain-containing protein</fullName>
    </recommendedName>
</protein>
<evidence type="ECO:0000313" key="2">
    <source>
        <dbReference type="Proteomes" id="UP001148786"/>
    </source>
</evidence>
<organism evidence="1 2">
    <name type="scientific">Agrocybe chaxingu</name>
    <dbReference type="NCBI Taxonomy" id="84603"/>
    <lineage>
        <taxon>Eukaryota</taxon>
        <taxon>Fungi</taxon>
        <taxon>Dikarya</taxon>
        <taxon>Basidiomycota</taxon>
        <taxon>Agaricomycotina</taxon>
        <taxon>Agaricomycetes</taxon>
        <taxon>Agaricomycetidae</taxon>
        <taxon>Agaricales</taxon>
        <taxon>Agaricineae</taxon>
        <taxon>Strophariaceae</taxon>
        <taxon>Agrocybe</taxon>
    </lineage>
</organism>
<keyword evidence="2" id="KW-1185">Reference proteome</keyword>
<dbReference type="AlphaFoldDB" id="A0A9W8MU44"/>
<gene>
    <name evidence="1" type="ORF">NLJ89_g8840</name>
</gene>
<accession>A0A9W8MU44</accession>
<dbReference type="SUPFAM" id="SSF54427">
    <property type="entry name" value="NTF2-like"/>
    <property type="match status" value="1"/>
</dbReference>
<reference evidence="1" key="1">
    <citation type="submission" date="2022-07" db="EMBL/GenBank/DDBJ databases">
        <title>Genome Sequence of Agrocybe chaxingu.</title>
        <authorList>
            <person name="Buettner E."/>
        </authorList>
    </citation>
    <scope>NUCLEOTIDE SEQUENCE</scope>
    <source>
        <strain evidence="1">MP-N11</strain>
    </source>
</reference>
<dbReference type="EMBL" id="JANKHO010001269">
    <property type="protein sequence ID" value="KAJ3502540.1"/>
    <property type="molecule type" value="Genomic_DNA"/>
</dbReference>
<evidence type="ECO:0000313" key="1">
    <source>
        <dbReference type="EMBL" id="KAJ3502540.1"/>
    </source>
</evidence>
<dbReference type="OrthoDB" id="2820488at2759"/>